<evidence type="ECO:0000259" key="1">
    <source>
        <dbReference type="Pfam" id="PF05161"/>
    </source>
</evidence>
<sequence>MKIKNFDVLAVSELRRVALNIVEEGLSSIDTAKALRNTVRLNGDVLRIEDESYSVKSLKRIFVVAVGKCSLESAVVLENILGDRLSEGVAVDVRPGGYLKRVNYFRGTHPYPSEENVKAAKEVINLLSKVDQNDLVIFVISGGGSTLLCYPEDSSYKEESSIVKSLIKAGVTIQEMNTVRKHLSLARGGFLAKYVYPAKAVALIFSDVPGDDIGFIASGPTVKDTTTIDEAAATLAKYDIFGKCSLENCGLIETPKDKKYFENVKNIIVISNSAALSAMENKAKELGFKAKVHDGALIGEAREMGIKIARELHKLPSHTVLLYGGETTVTVRGSGRGGRNLEMALSAVEEVKENEVILPFASDGRDNGEFAGAICDIITREAIQKNKLDVQETLKENNGYPLFEKVGHYLFTGDTGSNVSDLAIAVKF</sequence>
<organism evidence="3 4">
    <name type="scientific">Candidatus Colwellbacteria bacterium CG23_combo_of_CG06-09_8_20_14_all_42_19</name>
    <dbReference type="NCBI Taxonomy" id="1974541"/>
    <lineage>
        <taxon>Bacteria</taxon>
        <taxon>Candidatus Colwelliibacteriota</taxon>
    </lineage>
</organism>
<comment type="caution">
    <text evidence="3">The sequence shown here is derived from an EMBL/GenBank/DDBJ whole genome shotgun (WGS) entry which is preliminary data.</text>
</comment>
<dbReference type="SUPFAM" id="SSF82544">
    <property type="entry name" value="GckA/TtuD-like"/>
    <property type="match status" value="1"/>
</dbReference>
<gene>
    <name evidence="3" type="ORF">COX15_00765</name>
</gene>
<accession>A0A2H0ALZ2</accession>
<name>A0A2H0ALZ2_9BACT</name>
<dbReference type="EMBL" id="PCSK01000015">
    <property type="protein sequence ID" value="PIP46397.1"/>
    <property type="molecule type" value="Genomic_DNA"/>
</dbReference>
<dbReference type="PANTHER" id="PTHR12227">
    <property type="entry name" value="GLYCERATE KINASE"/>
    <property type="match status" value="1"/>
</dbReference>
<dbReference type="AlphaFoldDB" id="A0A2H0ALZ2"/>
<dbReference type="InterPro" id="IPR025286">
    <property type="entry name" value="MOFRL_assoc_dom"/>
</dbReference>
<dbReference type="InterPro" id="IPR007835">
    <property type="entry name" value="MOFRL"/>
</dbReference>
<dbReference type="GO" id="GO:0008887">
    <property type="term" value="F:glycerate kinase activity"/>
    <property type="evidence" value="ECO:0007669"/>
    <property type="project" value="InterPro"/>
</dbReference>
<evidence type="ECO:0008006" key="5">
    <source>
        <dbReference type="Google" id="ProtNLM"/>
    </source>
</evidence>
<dbReference type="Gene3D" id="3.40.1480.10">
    <property type="entry name" value="MOFRL domain"/>
    <property type="match status" value="1"/>
</dbReference>
<evidence type="ECO:0000313" key="3">
    <source>
        <dbReference type="EMBL" id="PIP46397.1"/>
    </source>
</evidence>
<feature type="domain" description="MOFRL" evidence="1">
    <location>
        <begin position="320"/>
        <end position="421"/>
    </location>
</feature>
<evidence type="ECO:0000313" key="4">
    <source>
        <dbReference type="Proteomes" id="UP000230007"/>
    </source>
</evidence>
<dbReference type="InterPro" id="IPR037035">
    <property type="entry name" value="GK-like_C_sf"/>
</dbReference>
<dbReference type="GO" id="GO:0005737">
    <property type="term" value="C:cytoplasm"/>
    <property type="evidence" value="ECO:0007669"/>
    <property type="project" value="TreeGrafter"/>
</dbReference>
<feature type="domain" description="MOFRL-associated" evidence="2">
    <location>
        <begin position="18"/>
        <end position="242"/>
    </location>
</feature>
<proteinExistence type="predicted"/>
<dbReference type="InterPro" id="IPR038614">
    <property type="entry name" value="GK_N_sf"/>
</dbReference>
<reference evidence="3 4" key="1">
    <citation type="submission" date="2017-09" db="EMBL/GenBank/DDBJ databases">
        <title>Depth-based differentiation of microbial function through sediment-hosted aquifers and enrichment of novel symbionts in the deep terrestrial subsurface.</title>
        <authorList>
            <person name="Probst A.J."/>
            <person name="Ladd B."/>
            <person name="Jarett J.K."/>
            <person name="Geller-Mcgrath D.E."/>
            <person name="Sieber C.M."/>
            <person name="Emerson J.B."/>
            <person name="Anantharaman K."/>
            <person name="Thomas B.C."/>
            <person name="Malmstrom R."/>
            <person name="Stieglmeier M."/>
            <person name="Klingl A."/>
            <person name="Woyke T."/>
            <person name="Ryan C.M."/>
            <person name="Banfield J.F."/>
        </authorList>
    </citation>
    <scope>NUCLEOTIDE SEQUENCE [LARGE SCALE GENOMIC DNA]</scope>
    <source>
        <strain evidence="3">CG23_combo_of_CG06-09_8_20_14_all_42_19</strain>
    </source>
</reference>
<dbReference type="Proteomes" id="UP000230007">
    <property type="component" value="Unassembled WGS sequence"/>
</dbReference>
<dbReference type="InterPro" id="IPR039760">
    <property type="entry name" value="MOFRL_protein"/>
</dbReference>
<dbReference type="Pfam" id="PF05161">
    <property type="entry name" value="MOFRL"/>
    <property type="match status" value="1"/>
</dbReference>
<dbReference type="Pfam" id="PF13660">
    <property type="entry name" value="DUF4147"/>
    <property type="match status" value="1"/>
</dbReference>
<evidence type="ECO:0000259" key="2">
    <source>
        <dbReference type="Pfam" id="PF13660"/>
    </source>
</evidence>
<protein>
    <recommendedName>
        <fullName evidence="5">Glycerate kinase</fullName>
    </recommendedName>
</protein>
<dbReference type="PANTHER" id="PTHR12227:SF0">
    <property type="entry name" value="GLYCERATE KINASE"/>
    <property type="match status" value="1"/>
</dbReference>
<dbReference type="Gene3D" id="3.40.50.10180">
    <property type="entry name" value="Glycerate kinase, MOFRL-like N-terminal domain"/>
    <property type="match status" value="1"/>
</dbReference>